<dbReference type="Proteomes" id="UP000050741">
    <property type="component" value="Unassembled WGS sequence"/>
</dbReference>
<name>A0A183CA96_GLOPA</name>
<dbReference type="WBParaSite" id="GPLIN_000979600">
    <property type="protein sequence ID" value="GPLIN_000979600"/>
    <property type="gene ID" value="GPLIN_000979600"/>
</dbReference>
<reference evidence="2" key="1">
    <citation type="submission" date="2013-12" db="EMBL/GenBank/DDBJ databases">
        <authorList>
            <person name="Aslett M."/>
        </authorList>
    </citation>
    <scope>NUCLEOTIDE SEQUENCE [LARGE SCALE GENOMIC DNA]</scope>
    <source>
        <strain evidence="2">Lindley</strain>
    </source>
</reference>
<evidence type="ECO:0000313" key="2">
    <source>
        <dbReference type="Proteomes" id="UP000050741"/>
    </source>
</evidence>
<dbReference type="AlphaFoldDB" id="A0A183CA96"/>
<evidence type="ECO:0000256" key="1">
    <source>
        <dbReference type="SAM" id="MobiDB-lite"/>
    </source>
</evidence>
<protein>
    <submittedName>
        <fullName evidence="3">DUF768 domain-containing protein</fullName>
    </submittedName>
</protein>
<feature type="region of interest" description="Disordered" evidence="1">
    <location>
        <begin position="91"/>
        <end position="130"/>
    </location>
</feature>
<organism evidence="2 3">
    <name type="scientific">Globodera pallida</name>
    <name type="common">Potato cyst nematode worm</name>
    <name type="synonym">Heterodera pallida</name>
    <dbReference type="NCBI Taxonomy" id="36090"/>
    <lineage>
        <taxon>Eukaryota</taxon>
        <taxon>Metazoa</taxon>
        <taxon>Ecdysozoa</taxon>
        <taxon>Nematoda</taxon>
        <taxon>Chromadorea</taxon>
        <taxon>Rhabditida</taxon>
        <taxon>Tylenchina</taxon>
        <taxon>Tylenchomorpha</taxon>
        <taxon>Tylenchoidea</taxon>
        <taxon>Heteroderidae</taxon>
        <taxon>Heteroderinae</taxon>
        <taxon>Globodera</taxon>
    </lineage>
</organism>
<proteinExistence type="predicted"/>
<keyword evidence="2" id="KW-1185">Reference proteome</keyword>
<evidence type="ECO:0000313" key="3">
    <source>
        <dbReference type="WBParaSite" id="GPLIN_000979600"/>
    </source>
</evidence>
<reference evidence="3" key="3">
    <citation type="submission" date="2016-06" db="UniProtKB">
        <authorList>
            <consortium name="WormBaseParasite"/>
        </authorList>
    </citation>
    <scope>IDENTIFICATION</scope>
</reference>
<reference evidence="2" key="2">
    <citation type="submission" date="2014-05" db="EMBL/GenBank/DDBJ databases">
        <title>The genome and life-stage specific transcriptomes of Globodera pallida elucidate key aspects of plant parasitism by a cyst nematode.</title>
        <authorList>
            <person name="Cotton J.A."/>
            <person name="Lilley C.J."/>
            <person name="Jones L.M."/>
            <person name="Kikuchi T."/>
            <person name="Reid A.J."/>
            <person name="Thorpe P."/>
            <person name="Tsai I.J."/>
            <person name="Beasley H."/>
            <person name="Blok V."/>
            <person name="Cock P.J.A."/>
            <person name="Van den Akker S.E."/>
            <person name="Holroyd N."/>
            <person name="Hunt M."/>
            <person name="Mantelin S."/>
            <person name="Naghra H."/>
            <person name="Pain A."/>
            <person name="Palomares-Rius J.E."/>
            <person name="Zarowiecki M."/>
            <person name="Berriman M."/>
            <person name="Jones J.T."/>
            <person name="Urwin P.E."/>
        </authorList>
    </citation>
    <scope>NUCLEOTIDE SEQUENCE [LARGE SCALE GENOMIC DNA]</scope>
    <source>
        <strain evidence="2">Lindley</strain>
    </source>
</reference>
<accession>A0A183CA96</accession>
<sequence length="130" mass="13987">MGGRGHVQHPYLEFRRGGHRRGMGRTTGSSVSVVRIAERAVRAFRVPDNAAELVREAMLDEVQQAVSNLGPRFGSRSIAALAEAMDEMTIKEAENEAPEASGNPQSSGGPVVAEHWLTKAQHWEGGPSGK</sequence>